<dbReference type="NCBIfam" id="TIGR03025">
    <property type="entry name" value="EPS_sugtrans"/>
    <property type="match status" value="1"/>
</dbReference>
<protein>
    <submittedName>
        <fullName evidence="9">Putative colanic acid biosynthesis UDP-glucose lipid carrier transferase</fullName>
    </submittedName>
</protein>
<dbReference type="NCBIfam" id="TIGR03023">
    <property type="entry name" value="WcaJ_sugtrans"/>
    <property type="match status" value="1"/>
</dbReference>
<evidence type="ECO:0000313" key="9">
    <source>
        <dbReference type="EMBL" id="NYG33939.1"/>
    </source>
</evidence>
<dbReference type="GO" id="GO:0016020">
    <property type="term" value="C:membrane"/>
    <property type="evidence" value="ECO:0007669"/>
    <property type="project" value="UniProtKB-SubCell"/>
</dbReference>
<dbReference type="RefSeq" id="WP_310732782.1">
    <property type="nucleotide sequence ID" value="NZ_JACCPZ010000006.1"/>
</dbReference>
<feature type="transmembrane region" description="Helical" evidence="7">
    <location>
        <begin position="117"/>
        <end position="138"/>
    </location>
</feature>
<dbReference type="Pfam" id="PF02397">
    <property type="entry name" value="Bac_transf"/>
    <property type="match status" value="1"/>
</dbReference>
<dbReference type="InterPro" id="IPR003362">
    <property type="entry name" value="Bact_transf"/>
</dbReference>
<dbReference type="Gene3D" id="3.40.50.720">
    <property type="entry name" value="NAD(P)-binding Rossmann-like Domain"/>
    <property type="match status" value="1"/>
</dbReference>
<name>A0A7Y9R1J5_9BURK</name>
<reference evidence="9 10" key="1">
    <citation type="submission" date="2020-07" db="EMBL/GenBank/DDBJ databases">
        <title>Genomic Encyclopedia of Archaeal and Bacterial Type Strains, Phase II (KMG-II): from individual species to whole genera.</title>
        <authorList>
            <person name="Goeker M."/>
        </authorList>
    </citation>
    <scope>NUCLEOTIDE SEQUENCE [LARGE SCALE GENOMIC DNA]</scope>
    <source>
        <strain evidence="9 10">DSM 21226</strain>
    </source>
</reference>
<dbReference type="InterPro" id="IPR036291">
    <property type="entry name" value="NAD(P)-bd_dom_sf"/>
</dbReference>
<evidence type="ECO:0000256" key="6">
    <source>
        <dbReference type="ARBA" id="ARBA00023136"/>
    </source>
</evidence>
<evidence type="ECO:0000256" key="7">
    <source>
        <dbReference type="SAM" id="Phobius"/>
    </source>
</evidence>
<dbReference type="InterPro" id="IPR017473">
    <property type="entry name" value="Undecaprenyl-P_gluc_Ptfrase"/>
</dbReference>
<dbReference type="Pfam" id="PF13727">
    <property type="entry name" value="CoA_binding_3"/>
    <property type="match status" value="1"/>
</dbReference>
<dbReference type="GO" id="GO:0009242">
    <property type="term" value="P:colanic acid biosynthetic process"/>
    <property type="evidence" value="ECO:0007669"/>
    <property type="project" value="TreeGrafter"/>
</dbReference>
<keyword evidence="4 7" id="KW-0812">Transmembrane</keyword>
<feature type="domain" description="Bacterial sugar transferase" evidence="8">
    <location>
        <begin position="282"/>
        <end position="465"/>
    </location>
</feature>
<evidence type="ECO:0000256" key="5">
    <source>
        <dbReference type="ARBA" id="ARBA00022989"/>
    </source>
</evidence>
<comment type="similarity">
    <text evidence="2">Belongs to the bacterial sugar transferase family.</text>
</comment>
<dbReference type="GO" id="GO:0089702">
    <property type="term" value="F:undecaprenyl-phosphate glucose phosphotransferase activity"/>
    <property type="evidence" value="ECO:0007669"/>
    <property type="project" value="TreeGrafter"/>
</dbReference>
<feature type="transmembrane region" description="Helical" evidence="7">
    <location>
        <begin position="287"/>
        <end position="308"/>
    </location>
</feature>
<comment type="caution">
    <text evidence="9">The sequence shown here is derived from an EMBL/GenBank/DDBJ whole genome shotgun (WGS) entry which is preliminary data.</text>
</comment>
<evidence type="ECO:0000256" key="1">
    <source>
        <dbReference type="ARBA" id="ARBA00004141"/>
    </source>
</evidence>
<evidence type="ECO:0000256" key="4">
    <source>
        <dbReference type="ARBA" id="ARBA00022692"/>
    </source>
</evidence>
<dbReference type="SUPFAM" id="SSF51735">
    <property type="entry name" value="NAD(P)-binding Rossmann-fold domains"/>
    <property type="match status" value="1"/>
</dbReference>
<keyword evidence="5 7" id="KW-1133">Transmembrane helix</keyword>
<dbReference type="Proteomes" id="UP000518288">
    <property type="component" value="Unassembled WGS sequence"/>
</dbReference>
<proteinExistence type="inferred from homology"/>
<evidence type="ECO:0000256" key="2">
    <source>
        <dbReference type="ARBA" id="ARBA00006464"/>
    </source>
</evidence>
<dbReference type="InterPro" id="IPR017475">
    <property type="entry name" value="EPS_sugar_tfrase"/>
</dbReference>
<feature type="transmembrane region" description="Helical" evidence="7">
    <location>
        <begin position="28"/>
        <end position="50"/>
    </location>
</feature>
<sequence length="472" mass="52184">MQYGPEGLHLNSPANALPFSAPPPSIPVFAAALLEPLLAVAALLTVHFAHGHVLDRASMLLSIMVMLLVFPGTNRFYENRLNALVDIVVAWATVLAILLLCGFATRSFRFFDTSVLIWWSVATPLAQYASVLIGGALMRQHARRADARRPALVIGAGTLGAKVAKILQDRRAYGHDFVGHLEDRDAARCAPETSEHIVGKIGDALDCIQRHHVKDVYITLPLSAQPRMDQLIANLHDSAVSIYFVPDVAGVSIIQGRMRNMDGVPVVSLLESPFVGINGLFKRASDIVLASLILVLISPILLAVAIGVKRSSPGPIVFKQRRNGVDGKEIMVYKFRSMRVMENGAKVTQATKGDPRVTPFGAFIRRTSLDELPQFINVLQGRMSIVGPRPHAVAHNEQYRELVQSYMLRHKVKPGITGWAQVNGYRGETDTLDKMIGRVQYDIDYLRNWSLTMDLRIIAKTVKLTFWDKNAY</sequence>
<evidence type="ECO:0000256" key="3">
    <source>
        <dbReference type="ARBA" id="ARBA00022679"/>
    </source>
</evidence>
<feature type="transmembrane region" description="Helical" evidence="7">
    <location>
        <begin position="84"/>
        <end position="105"/>
    </location>
</feature>
<comment type="subcellular location">
    <subcellularLocation>
        <location evidence="1">Membrane</location>
        <topology evidence="1">Multi-pass membrane protein</topology>
    </subcellularLocation>
</comment>
<organism evidence="9 10">
    <name type="scientific">Sphaerotilus montanus</name>
    <dbReference type="NCBI Taxonomy" id="522889"/>
    <lineage>
        <taxon>Bacteria</taxon>
        <taxon>Pseudomonadati</taxon>
        <taxon>Pseudomonadota</taxon>
        <taxon>Betaproteobacteria</taxon>
        <taxon>Burkholderiales</taxon>
        <taxon>Sphaerotilaceae</taxon>
        <taxon>Sphaerotilus</taxon>
    </lineage>
</organism>
<evidence type="ECO:0000259" key="8">
    <source>
        <dbReference type="Pfam" id="PF02397"/>
    </source>
</evidence>
<accession>A0A7Y9R1J5</accession>
<evidence type="ECO:0000313" key="10">
    <source>
        <dbReference type="Proteomes" id="UP000518288"/>
    </source>
</evidence>
<keyword evidence="10" id="KW-1185">Reference proteome</keyword>
<keyword evidence="3 9" id="KW-0808">Transferase</keyword>
<dbReference type="EMBL" id="JACCFH010000001">
    <property type="protein sequence ID" value="NYG33939.1"/>
    <property type="molecule type" value="Genomic_DNA"/>
</dbReference>
<gene>
    <name evidence="9" type="ORF">BDD16_002925</name>
</gene>
<dbReference type="AlphaFoldDB" id="A0A7Y9R1J5"/>
<keyword evidence="6 7" id="KW-0472">Membrane</keyword>
<dbReference type="PANTHER" id="PTHR30576:SF21">
    <property type="entry name" value="UDP-GLUCOSE:UNDECAPRENYL-PHOSPHATE GLUCOSE-1-PHOSPHATE TRANSFERASE"/>
    <property type="match status" value="1"/>
</dbReference>
<dbReference type="PANTHER" id="PTHR30576">
    <property type="entry name" value="COLANIC BIOSYNTHESIS UDP-GLUCOSE LIPID CARRIER TRANSFERASE"/>
    <property type="match status" value="1"/>
</dbReference>